<evidence type="ECO:0000313" key="4">
    <source>
        <dbReference type="Proteomes" id="UP000036987"/>
    </source>
</evidence>
<keyword evidence="4" id="KW-1185">Reference proteome</keyword>
<evidence type="ECO:0000256" key="1">
    <source>
        <dbReference type="SAM" id="MobiDB-lite"/>
    </source>
</evidence>
<dbReference type="GO" id="GO:0016192">
    <property type="term" value="P:vesicle-mediated transport"/>
    <property type="evidence" value="ECO:0000318"/>
    <property type="project" value="GO_Central"/>
</dbReference>
<dbReference type="GO" id="GO:0030125">
    <property type="term" value="C:clathrin vesicle coat"/>
    <property type="evidence" value="ECO:0000318"/>
    <property type="project" value="GO_Central"/>
</dbReference>
<dbReference type="Pfam" id="PF07933">
    <property type="entry name" value="DUF1681"/>
    <property type="match status" value="1"/>
</dbReference>
<dbReference type="EMBL" id="LFYR01001739">
    <property type="protein sequence ID" value="KMZ59755.1"/>
    <property type="molecule type" value="Genomic_DNA"/>
</dbReference>
<gene>
    <name evidence="3" type="ORF">ZOSMA_65G00890</name>
</gene>
<dbReference type="Gene3D" id="2.30.29.30">
    <property type="entry name" value="Pleckstrin-homology domain (PH domain)/Phosphotyrosine-binding domain (PTB)"/>
    <property type="match status" value="1"/>
</dbReference>
<evidence type="ECO:0000259" key="2">
    <source>
        <dbReference type="Pfam" id="PF07933"/>
    </source>
</evidence>
<comment type="caution">
    <text evidence="3">The sequence shown here is derived from an EMBL/GenBank/DDBJ whole genome shotgun (WGS) entry which is preliminary data.</text>
</comment>
<feature type="compositionally biased region" description="Low complexity" evidence="1">
    <location>
        <begin position="228"/>
        <end position="240"/>
    </location>
</feature>
<dbReference type="FunFam" id="2.30.29.30:FF:000150">
    <property type="entry name" value="Adaptin ear-binding coat-associated protein"/>
    <property type="match status" value="1"/>
</dbReference>
<dbReference type="InterPro" id="IPR011993">
    <property type="entry name" value="PH-like_dom_sf"/>
</dbReference>
<dbReference type="STRING" id="29655.A0A0K9NUX4"/>
<reference evidence="4" key="1">
    <citation type="journal article" date="2016" name="Nature">
        <title>The genome of the seagrass Zostera marina reveals angiosperm adaptation to the sea.</title>
        <authorList>
            <person name="Olsen J.L."/>
            <person name="Rouze P."/>
            <person name="Verhelst B."/>
            <person name="Lin Y.-C."/>
            <person name="Bayer T."/>
            <person name="Collen J."/>
            <person name="Dattolo E."/>
            <person name="De Paoli E."/>
            <person name="Dittami S."/>
            <person name="Maumus F."/>
            <person name="Michel G."/>
            <person name="Kersting A."/>
            <person name="Lauritano C."/>
            <person name="Lohaus R."/>
            <person name="Toepel M."/>
            <person name="Tonon T."/>
            <person name="Vanneste K."/>
            <person name="Amirebrahimi M."/>
            <person name="Brakel J."/>
            <person name="Bostroem C."/>
            <person name="Chovatia M."/>
            <person name="Grimwood J."/>
            <person name="Jenkins J.W."/>
            <person name="Jueterbock A."/>
            <person name="Mraz A."/>
            <person name="Stam W.T."/>
            <person name="Tice H."/>
            <person name="Bornberg-Bauer E."/>
            <person name="Green P.J."/>
            <person name="Pearson G.A."/>
            <person name="Procaccini G."/>
            <person name="Duarte C.M."/>
            <person name="Schmutz J."/>
            <person name="Reusch T.B.H."/>
            <person name="Van de Peer Y."/>
        </authorList>
    </citation>
    <scope>NUCLEOTIDE SEQUENCE [LARGE SCALE GENOMIC DNA]</scope>
    <source>
        <strain evidence="4">cv. Finnish</strain>
    </source>
</reference>
<name>A0A0K9NUX4_ZOSMR</name>
<dbReference type="SUPFAM" id="SSF50729">
    <property type="entry name" value="PH domain-like"/>
    <property type="match status" value="1"/>
</dbReference>
<dbReference type="CDD" id="cd13228">
    <property type="entry name" value="PHear_NECAP"/>
    <property type="match status" value="1"/>
</dbReference>
<organism evidence="3 4">
    <name type="scientific">Zostera marina</name>
    <name type="common">Eelgrass</name>
    <dbReference type="NCBI Taxonomy" id="29655"/>
    <lineage>
        <taxon>Eukaryota</taxon>
        <taxon>Viridiplantae</taxon>
        <taxon>Streptophyta</taxon>
        <taxon>Embryophyta</taxon>
        <taxon>Tracheophyta</taxon>
        <taxon>Spermatophyta</taxon>
        <taxon>Magnoliopsida</taxon>
        <taxon>Liliopsida</taxon>
        <taxon>Zosteraceae</taxon>
        <taxon>Zostera</taxon>
    </lineage>
</organism>
<evidence type="ECO:0000313" key="3">
    <source>
        <dbReference type="EMBL" id="KMZ59755.1"/>
    </source>
</evidence>
<accession>A0A0K9NUX4</accession>
<proteinExistence type="predicted"/>
<feature type="domain" description="NECAP PHear" evidence="2">
    <location>
        <begin position="27"/>
        <end position="186"/>
    </location>
</feature>
<dbReference type="InterPro" id="IPR012466">
    <property type="entry name" value="NECAP_PHear"/>
</dbReference>
<sequence>MAQDQQSPSGSHHGDVVVVEEPQSTLEMVLFQVSECYVYLIPPRKSVASYRADEWNVNKWAWEGTLRVISKGEECMIKLEDKKTGELYAQAFLIKGEPHPVEAVIDSSRYFVLRVEEKIDGRKRHAFIGLGFRERTEAYDFQASLHDHMKYLDKKKTAEEMEQHFQTNSSTDYSLKEGETIVLQLKNKGNRGSKSSFFEQGLNNISLEEKSENLKRISVSLKPPPAPSSTVSPVHTPCSSDESQFKNPFNTENKEASDAVDDDFGDFQAAG</sequence>
<dbReference type="Proteomes" id="UP000036987">
    <property type="component" value="Unassembled WGS sequence"/>
</dbReference>
<feature type="compositionally biased region" description="Polar residues" evidence="1">
    <location>
        <begin position="241"/>
        <end position="251"/>
    </location>
</feature>
<feature type="region of interest" description="Disordered" evidence="1">
    <location>
        <begin position="219"/>
        <end position="271"/>
    </location>
</feature>
<dbReference type="PANTHER" id="PTHR12847">
    <property type="entry name" value="ATP-BINDING CASSETTE ABC TRANSPORTER-RELATED"/>
    <property type="match status" value="1"/>
</dbReference>
<dbReference type="GO" id="GO:0006897">
    <property type="term" value="P:endocytosis"/>
    <property type="evidence" value="ECO:0007669"/>
    <property type="project" value="InterPro"/>
</dbReference>
<dbReference type="OMA" id="LYQVSEC"/>
<protein>
    <recommendedName>
        <fullName evidence="2">NECAP PHear domain-containing protein</fullName>
    </recommendedName>
</protein>
<dbReference type="AlphaFoldDB" id="A0A0K9NUX4"/>
<dbReference type="OrthoDB" id="10265489at2759"/>
<dbReference type="PANTHER" id="PTHR12847:SF9">
    <property type="entry name" value="NECAP-LIKE PROTEIN CG9132"/>
    <property type="match status" value="1"/>
</dbReference>